<dbReference type="InterPro" id="IPR000917">
    <property type="entry name" value="Sulfatase_N"/>
</dbReference>
<accession>G0HRC0</accession>
<evidence type="ECO:0000313" key="2">
    <source>
        <dbReference type="EMBL" id="AEM57105.1"/>
    </source>
</evidence>
<protein>
    <submittedName>
        <fullName evidence="2">Arylsulfatase</fullName>
        <ecNumber evidence="2">3.1.6.8</ecNumber>
    </submittedName>
</protein>
<dbReference type="KEGG" id="hhi:HAH_1496"/>
<proteinExistence type="predicted"/>
<dbReference type="SUPFAM" id="SSF53649">
    <property type="entry name" value="Alkaline phosphatase-like"/>
    <property type="match status" value="1"/>
</dbReference>
<reference evidence="2 3" key="1">
    <citation type="journal article" date="2011" name="J. Bacteriol.">
        <title>Complete genome sequence of Haloarcula hispanica, a model haloarchaeon for studying genetics, metabolism, and virus-host interaction.</title>
        <authorList>
            <person name="Liu H."/>
            <person name="Wu Z."/>
            <person name="Li M."/>
            <person name="Zhang F."/>
            <person name="Zheng H."/>
            <person name="Han J."/>
            <person name="Liu J."/>
            <person name="Zhou J."/>
            <person name="Wang S."/>
            <person name="Xiang H."/>
        </authorList>
    </citation>
    <scope>NUCLEOTIDE SEQUENCE [LARGE SCALE GENOMIC DNA]</scope>
    <source>
        <strain evidence="3">ATCC 33960 / DSM 4426 / JCM 8911 / NBRC 102182 / NCIMB 2187 / VKM B-1755</strain>
    </source>
</reference>
<dbReference type="eggNOG" id="arCOG02789">
    <property type="taxonomic scope" value="Archaea"/>
</dbReference>
<dbReference type="InterPro" id="IPR052701">
    <property type="entry name" value="GAG_Ulvan_Degrading_Sulfatases"/>
</dbReference>
<dbReference type="PANTHER" id="PTHR43751:SF3">
    <property type="entry name" value="SULFATASE N-TERMINAL DOMAIN-CONTAINING PROTEIN"/>
    <property type="match status" value="1"/>
</dbReference>
<dbReference type="InterPro" id="IPR017850">
    <property type="entry name" value="Alkaline_phosphatase_core_sf"/>
</dbReference>
<gene>
    <name evidence="2" type="ordered locus">HAH_1496</name>
</gene>
<sequence>MQMSRHNVLVVVADSLRARSTSVLGYRRETTPFLDAFAEEATVYTQARSPSNWTVPSHVSMFTGHETHEHGVDHTARLDAGHTIFEELAEAGYDTGLFSDNPFLTDHESGLDEVFQTAIGSPEQYDSAYETNGSLGDWPNGFWYADRTLEWIDERENEWAACINLMDTHRPYEPLADYDEWSDERSRELQESMGFKWHWEFLSGNLSLGFAGILEQIYDGAVRQADAIFETLIRGLDEQGVLDDTLVVFAGDHGEGFGEPTAIPEEPPAVSHRIGTHDSMYHVPLVVRAPGQREGHRVTDLATLSRFPDAVRAMALGDGNADGPAFASPNGTVVASQAPIGPAMREEAERICGDAAPFAKHARLVYHDRPGDEVRKRAAWGDSAHESVIKGCGGTVEDRDIDATVVRNHFDSDRYADVDIATLLDGYTEFEDASDTQFAGALDDRLEALGYK</sequence>
<dbReference type="HOGENOM" id="CLU_006332_14_2_2"/>
<dbReference type="STRING" id="634497.HAH_1496"/>
<dbReference type="EMBL" id="CP002921">
    <property type="protein sequence ID" value="AEM57105.1"/>
    <property type="molecule type" value="Genomic_DNA"/>
</dbReference>
<dbReference type="Gene3D" id="3.40.720.10">
    <property type="entry name" value="Alkaline Phosphatase, subunit A"/>
    <property type="match status" value="1"/>
</dbReference>
<evidence type="ECO:0000259" key="1">
    <source>
        <dbReference type="Pfam" id="PF00884"/>
    </source>
</evidence>
<keyword evidence="2" id="KW-0378">Hydrolase</keyword>
<organism evidence="2 3">
    <name type="scientific">Haloarcula hispanica (strain ATCC 33960 / DSM 4426 / JCM 8911 / NBRC 102182 / NCIMB 2187 / VKM B-1755)</name>
    <dbReference type="NCBI Taxonomy" id="634497"/>
    <lineage>
        <taxon>Archaea</taxon>
        <taxon>Methanobacteriati</taxon>
        <taxon>Methanobacteriota</taxon>
        <taxon>Stenosarchaea group</taxon>
        <taxon>Halobacteria</taxon>
        <taxon>Halobacteriales</taxon>
        <taxon>Haloarculaceae</taxon>
        <taxon>Haloarcula</taxon>
    </lineage>
</organism>
<dbReference type="Proteomes" id="UP000005629">
    <property type="component" value="Chromosome I"/>
</dbReference>
<dbReference type="EC" id="3.1.6.8" evidence="2"/>
<dbReference type="Pfam" id="PF00884">
    <property type="entry name" value="Sulfatase"/>
    <property type="match status" value="1"/>
</dbReference>
<dbReference type="CDD" id="cd16148">
    <property type="entry name" value="sulfatase_like"/>
    <property type="match status" value="1"/>
</dbReference>
<dbReference type="GO" id="GO:0004098">
    <property type="term" value="F:cerebroside-sulfatase activity"/>
    <property type="evidence" value="ECO:0007669"/>
    <property type="project" value="UniProtKB-EC"/>
</dbReference>
<name>G0HRC0_HALHT</name>
<feature type="domain" description="Sulfatase N-terminal" evidence="1">
    <location>
        <begin position="7"/>
        <end position="295"/>
    </location>
</feature>
<dbReference type="PANTHER" id="PTHR43751">
    <property type="entry name" value="SULFATASE"/>
    <property type="match status" value="1"/>
</dbReference>
<dbReference type="AlphaFoldDB" id="G0HRC0"/>
<evidence type="ECO:0000313" key="3">
    <source>
        <dbReference type="Proteomes" id="UP000005629"/>
    </source>
</evidence>